<keyword evidence="2" id="KW-1185">Reference proteome</keyword>
<protein>
    <submittedName>
        <fullName evidence="1">Uncharacterized protein</fullName>
    </submittedName>
</protein>
<evidence type="ECO:0000313" key="2">
    <source>
        <dbReference type="Proteomes" id="UP000002630"/>
    </source>
</evidence>
<name>D7G8T3_ECTSI</name>
<dbReference type="EMBL" id="FN649760">
    <property type="protein sequence ID" value="CBJ34062.1"/>
    <property type="molecule type" value="Genomic_DNA"/>
</dbReference>
<dbReference type="AlphaFoldDB" id="D7G8T3"/>
<reference evidence="1 2" key="1">
    <citation type="journal article" date="2010" name="Nature">
        <title>The Ectocarpus genome and the independent evolution of multicellularity in brown algae.</title>
        <authorList>
            <person name="Cock J.M."/>
            <person name="Sterck L."/>
            <person name="Rouze P."/>
            <person name="Scornet D."/>
            <person name="Allen A.E."/>
            <person name="Amoutzias G."/>
            <person name="Anthouard V."/>
            <person name="Artiguenave F."/>
            <person name="Aury J.M."/>
            <person name="Badger J.H."/>
            <person name="Beszteri B."/>
            <person name="Billiau K."/>
            <person name="Bonnet E."/>
            <person name="Bothwell J.H."/>
            <person name="Bowler C."/>
            <person name="Boyen C."/>
            <person name="Brownlee C."/>
            <person name="Carrano C.J."/>
            <person name="Charrier B."/>
            <person name="Cho G.Y."/>
            <person name="Coelho S.M."/>
            <person name="Collen J."/>
            <person name="Corre E."/>
            <person name="Da Silva C."/>
            <person name="Delage L."/>
            <person name="Delaroque N."/>
            <person name="Dittami S.M."/>
            <person name="Doulbeau S."/>
            <person name="Elias M."/>
            <person name="Farnham G."/>
            <person name="Gachon C.M."/>
            <person name="Gschloessl B."/>
            <person name="Heesch S."/>
            <person name="Jabbari K."/>
            <person name="Jubin C."/>
            <person name="Kawai H."/>
            <person name="Kimura K."/>
            <person name="Kloareg B."/>
            <person name="Kupper F.C."/>
            <person name="Lang D."/>
            <person name="Le Bail A."/>
            <person name="Leblanc C."/>
            <person name="Lerouge P."/>
            <person name="Lohr M."/>
            <person name="Lopez P.J."/>
            <person name="Martens C."/>
            <person name="Maumus F."/>
            <person name="Michel G."/>
            <person name="Miranda-Saavedra D."/>
            <person name="Morales J."/>
            <person name="Moreau H."/>
            <person name="Motomura T."/>
            <person name="Nagasato C."/>
            <person name="Napoli C.A."/>
            <person name="Nelson D.R."/>
            <person name="Nyvall-Collen P."/>
            <person name="Peters A.F."/>
            <person name="Pommier C."/>
            <person name="Potin P."/>
            <person name="Poulain J."/>
            <person name="Quesneville H."/>
            <person name="Read B."/>
            <person name="Rensing S.A."/>
            <person name="Ritter A."/>
            <person name="Rousvoal S."/>
            <person name="Samanta M."/>
            <person name="Samson G."/>
            <person name="Schroeder D.C."/>
            <person name="Segurens B."/>
            <person name="Strittmatter M."/>
            <person name="Tonon T."/>
            <person name="Tregear J.W."/>
            <person name="Valentin K."/>
            <person name="von Dassow P."/>
            <person name="Yamagishi T."/>
            <person name="Van de Peer Y."/>
            <person name="Wincker P."/>
        </authorList>
    </citation>
    <scope>NUCLEOTIDE SEQUENCE [LARGE SCALE GENOMIC DNA]</scope>
    <source>
        <strain evidence="2">Ec32 / CCAP1310/4</strain>
    </source>
</reference>
<dbReference type="Proteomes" id="UP000002630">
    <property type="component" value="Unassembled WGS sequence"/>
</dbReference>
<dbReference type="InParanoid" id="D7G8T3"/>
<gene>
    <name evidence="1" type="ORF">Esi_0911_0002</name>
</gene>
<accession>D7G8T3</accession>
<organism evidence="1 2">
    <name type="scientific">Ectocarpus siliculosus</name>
    <name type="common">Brown alga</name>
    <name type="synonym">Conferva siliculosa</name>
    <dbReference type="NCBI Taxonomy" id="2880"/>
    <lineage>
        <taxon>Eukaryota</taxon>
        <taxon>Sar</taxon>
        <taxon>Stramenopiles</taxon>
        <taxon>Ochrophyta</taxon>
        <taxon>PX clade</taxon>
        <taxon>Phaeophyceae</taxon>
        <taxon>Ectocarpales</taxon>
        <taxon>Ectocarpaceae</taxon>
        <taxon>Ectocarpus</taxon>
    </lineage>
</organism>
<proteinExistence type="predicted"/>
<sequence length="115" mass="12495">MLEPPAPVYAVPWVDDSAEGRQSDAERGYHRNLQEISQVQLAHGRQEATFIEPYVLVAAQAETGPDAREGKRRRGRAKERGLTVPATCTCCDLGRGREPVVNHGAAIVSVDSGRS</sequence>
<evidence type="ECO:0000313" key="1">
    <source>
        <dbReference type="EMBL" id="CBJ34062.1"/>
    </source>
</evidence>